<dbReference type="RefSeq" id="WP_212331973.1">
    <property type="nucleotide sequence ID" value="NZ_JAGVRH010000010.1"/>
</dbReference>
<dbReference type="InterPro" id="IPR021970">
    <property type="entry name" value="SVM_signal"/>
</dbReference>
<keyword evidence="3" id="KW-1185">Reference proteome</keyword>
<protein>
    <submittedName>
        <fullName evidence="2">SVM family protein</fullName>
    </submittedName>
</protein>
<reference evidence="2" key="1">
    <citation type="submission" date="2021-04" db="EMBL/GenBank/DDBJ databases">
        <title>Draft genome sequence of StrPh-CL8, a phytoplasma strain causing strawberry phyllody in Chile.</title>
        <authorList>
            <person name="Cui W."/>
            <person name="Zamorano A."/>
            <person name="Fiore N."/>
        </authorList>
    </citation>
    <scope>NUCLEOTIDE SEQUENCE [LARGE SCALE GENOMIC DNA]</scope>
    <source>
        <strain evidence="2">StrPh-Cl</strain>
    </source>
</reference>
<organism evidence="2 3">
    <name type="scientific">'Fragaria x ananassa' phyllody phytoplasma</name>
    <dbReference type="NCBI Taxonomy" id="2358428"/>
    <lineage>
        <taxon>Bacteria</taxon>
        <taxon>Bacillati</taxon>
        <taxon>Mycoplasmatota</taxon>
        <taxon>Mollicutes</taxon>
        <taxon>Acholeplasmatales</taxon>
        <taxon>Acholeplasmataceae</taxon>
        <taxon>Candidatus Phytoplasma</taxon>
        <taxon>16SrXIII (Mexican periwinkle virescence group)</taxon>
    </lineage>
</organism>
<evidence type="ECO:0000313" key="2">
    <source>
        <dbReference type="EMBL" id="MBS2126544.1"/>
    </source>
</evidence>
<name>A0ABS5K3P9_9MOLU</name>
<accession>A0ABS5K3P9</accession>
<dbReference type="Pfam" id="PF12113">
    <property type="entry name" value="SVM_signal"/>
    <property type="match status" value="1"/>
</dbReference>
<evidence type="ECO:0000259" key="1">
    <source>
        <dbReference type="Pfam" id="PF12113"/>
    </source>
</evidence>
<gene>
    <name evidence="2" type="ORF">J8J04_02490</name>
</gene>
<dbReference type="EMBL" id="JAGVRH010000010">
    <property type="protein sequence ID" value="MBS2126544.1"/>
    <property type="molecule type" value="Genomic_DNA"/>
</dbReference>
<dbReference type="Proteomes" id="UP000811481">
    <property type="component" value="Unassembled WGS sequence"/>
</dbReference>
<feature type="domain" description="Sequence-variable mosaic (SVM) signal sequence" evidence="1">
    <location>
        <begin position="1"/>
        <end position="34"/>
    </location>
</feature>
<proteinExistence type="predicted"/>
<comment type="caution">
    <text evidence="2">The sequence shown here is derived from an EMBL/GenBank/DDBJ whole genome shotgun (WGS) entry which is preliminary data.</text>
</comment>
<sequence>MFKFKKKFNRIIYICLIIFIGLLLLFNKQLVMAMQNNKNKQIFKKTTQNIPLIFRDKEKIIIKHKTVTDEDIKEIIYNCRKKPFLIKDEKIKRLINHLFLIKKISQEDYDSLIERKIKLEIDLNIIPNENQ</sequence>
<evidence type="ECO:0000313" key="3">
    <source>
        <dbReference type="Proteomes" id="UP000811481"/>
    </source>
</evidence>